<keyword evidence="4 5" id="KW-0862">Zinc</keyword>
<evidence type="ECO:0000256" key="5">
    <source>
        <dbReference type="PROSITE-ProRule" id="PRU00723"/>
    </source>
</evidence>
<dbReference type="FunFam" id="4.10.1000.10:FF:000003">
    <property type="entry name" value="Zinc finger CCCH domain-containing protein"/>
    <property type="match status" value="1"/>
</dbReference>
<dbReference type="HOGENOM" id="CLU_948287_0_0_1"/>
<feature type="zinc finger region" description="C3H1-type" evidence="5">
    <location>
        <begin position="218"/>
        <end position="246"/>
    </location>
</feature>
<keyword evidence="2" id="KW-0677">Repeat</keyword>
<dbReference type="PROSITE" id="PS50103">
    <property type="entry name" value="ZF_C3H1"/>
    <property type="match status" value="2"/>
</dbReference>
<evidence type="ECO:0000313" key="10">
    <source>
        <dbReference type="Proteomes" id="UP000009168"/>
    </source>
</evidence>
<dbReference type="OrthoDB" id="301436at2759"/>
<keyword evidence="7" id="KW-0472">Membrane</keyword>
<feature type="zinc finger region" description="C3H1-type" evidence="5">
    <location>
        <begin position="179"/>
        <end position="207"/>
    </location>
</feature>
<dbReference type="AlphaFoldDB" id="Q22X37"/>
<evidence type="ECO:0000259" key="8">
    <source>
        <dbReference type="PROSITE" id="PS50103"/>
    </source>
</evidence>
<accession>Q22X37</accession>
<dbReference type="GO" id="GO:0010468">
    <property type="term" value="P:regulation of gene expression"/>
    <property type="evidence" value="ECO:0007669"/>
    <property type="project" value="UniProtKB-ARBA"/>
</dbReference>
<feature type="domain" description="C3H1-type" evidence="8">
    <location>
        <begin position="218"/>
        <end position="246"/>
    </location>
</feature>
<dbReference type="STRING" id="312017.Q22X37"/>
<dbReference type="PANTHER" id="PTHR12547:SF18">
    <property type="entry name" value="PROTEIN TIS11"/>
    <property type="match status" value="1"/>
</dbReference>
<dbReference type="InterPro" id="IPR000571">
    <property type="entry name" value="Znf_CCCH"/>
</dbReference>
<evidence type="ECO:0000256" key="3">
    <source>
        <dbReference type="ARBA" id="ARBA00022771"/>
    </source>
</evidence>
<evidence type="ECO:0000313" key="9">
    <source>
        <dbReference type="EMBL" id="EAR89809.3"/>
    </source>
</evidence>
<dbReference type="SMART" id="SM00356">
    <property type="entry name" value="ZnF_C3H1"/>
    <property type="match status" value="2"/>
</dbReference>
<feature type="compositionally biased region" description="Low complexity" evidence="6">
    <location>
        <begin position="296"/>
        <end position="307"/>
    </location>
</feature>
<dbReference type="InterPro" id="IPR045877">
    <property type="entry name" value="ZFP36-like"/>
</dbReference>
<dbReference type="Gene3D" id="4.10.1000.10">
    <property type="entry name" value="Zinc finger, CCCH-type"/>
    <property type="match status" value="2"/>
</dbReference>
<keyword evidence="1 5" id="KW-0479">Metal-binding</keyword>
<dbReference type="EMBL" id="GG662809">
    <property type="protein sequence ID" value="EAR89809.3"/>
    <property type="molecule type" value="Genomic_DNA"/>
</dbReference>
<dbReference type="FunFam" id="4.10.1000.10:FF:000018">
    <property type="entry name" value="Zinc finger protein"/>
    <property type="match status" value="1"/>
</dbReference>
<dbReference type="GeneID" id="7826207"/>
<keyword evidence="3 5" id="KW-0863">Zinc-finger</keyword>
<evidence type="ECO:0000256" key="2">
    <source>
        <dbReference type="ARBA" id="ARBA00022737"/>
    </source>
</evidence>
<protein>
    <submittedName>
        <fullName evidence="9">Tristetraproline, zinc finger protein</fullName>
    </submittedName>
</protein>
<evidence type="ECO:0000256" key="7">
    <source>
        <dbReference type="SAM" id="Phobius"/>
    </source>
</evidence>
<feature type="region of interest" description="Disordered" evidence="6">
    <location>
        <begin position="296"/>
        <end position="322"/>
    </location>
</feature>
<dbReference type="InterPro" id="IPR036855">
    <property type="entry name" value="Znf_CCCH_sf"/>
</dbReference>
<evidence type="ECO:0000256" key="6">
    <source>
        <dbReference type="SAM" id="MobiDB-lite"/>
    </source>
</evidence>
<dbReference type="KEGG" id="tet:TTHERM_00633160"/>
<keyword evidence="10" id="KW-1185">Reference proteome</keyword>
<keyword evidence="7" id="KW-1133">Transmembrane helix</keyword>
<name>Q22X37_TETTS</name>
<evidence type="ECO:0000256" key="1">
    <source>
        <dbReference type="ARBA" id="ARBA00022723"/>
    </source>
</evidence>
<dbReference type="GO" id="GO:0008270">
    <property type="term" value="F:zinc ion binding"/>
    <property type="evidence" value="ECO:0007669"/>
    <property type="project" value="UniProtKB-KW"/>
</dbReference>
<organism evidence="9 10">
    <name type="scientific">Tetrahymena thermophila (strain SB210)</name>
    <dbReference type="NCBI Taxonomy" id="312017"/>
    <lineage>
        <taxon>Eukaryota</taxon>
        <taxon>Sar</taxon>
        <taxon>Alveolata</taxon>
        <taxon>Ciliophora</taxon>
        <taxon>Intramacronucleata</taxon>
        <taxon>Oligohymenophorea</taxon>
        <taxon>Hymenostomatida</taxon>
        <taxon>Tetrahymenina</taxon>
        <taxon>Tetrahymenidae</taxon>
        <taxon>Tetrahymena</taxon>
    </lineage>
</organism>
<gene>
    <name evidence="9" type="ORF">TTHERM_00633160</name>
</gene>
<dbReference type="InParanoid" id="Q22X37"/>
<feature type="compositionally biased region" description="Polar residues" evidence="6">
    <location>
        <begin position="313"/>
        <end position="322"/>
    </location>
</feature>
<sequence>MAYHQLLNHNRMQQIDSNKQKFEKKTNQIFQILMRLLRQIKSFFNFIFLSFFLIIILSSHKENQNFLFEHFFIFFSIYQPLFSYKFVARKQNANYLQFNQTGCNSSTKASTPNHSESEDAYQAYNSTNSLLLGQGFNPPKKYSTDVSSTEEFHIDVKPKRKVFCSPEEKKKFIDDYTKKLKTEMCKNWTATGTCKFGDKCSFAHGKEQLQGKIHLHPNYKTKPCKKFFIKGICSYGNRCQYIHSITQLIEKGHEDFLRQVYPSKKLFQVPERLEILRKNFNIPSRLPIFFQISSQQSSTDDSSSQDEITSEDFSSTGIRQKVHSNPSQAELLYYPRNEIKDFTTEYQNI</sequence>
<dbReference type="GO" id="GO:0003729">
    <property type="term" value="F:mRNA binding"/>
    <property type="evidence" value="ECO:0007669"/>
    <property type="project" value="InterPro"/>
</dbReference>
<proteinExistence type="predicted"/>
<dbReference type="Proteomes" id="UP000009168">
    <property type="component" value="Unassembled WGS sequence"/>
</dbReference>
<feature type="domain" description="C3H1-type" evidence="8">
    <location>
        <begin position="179"/>
        <end position="207"/>
    </location>
</feature>
<dbReference type="Pfam" id="PF00642">
    <property type="entry name" value="zf-CCCH"/>
    <property type="match status" value="2"/>
</dbReference>
<dbReference type="SUPFAM" id="SSF90229">
    <property type="entry name" value="CCCH zinc finger"/>
    <property type="match status" value="2"/>
</dbReference>
<dbReference type="PANTHER" id="PTHR12547">
    <property type="entry name" value="CCCH ZINC FINGER/TIS11-RELATED"/>
    <property type="match status" value="1"/>
</dbReference>
<feature type="transmembrane region" description="Helical" evidence="7">
    <location>
        <begin position="43"/>
        <end position="60"/>
    </location>
</feature>
<reference evidence="10" key="1">
    <citation type="journal article" date="2006" name="PLoS Biol.">
        <title>Macronuclear genome sequence of the ciliate Tetrahymena thermophila, a model eukaryote.</title>
        <authorList>
            <person name="Eisen J.A."/>
            <person name="Coyne R.S."/>
            <person name="Wu M."/>
            <person name="Wu D."/>
            <person name="Thiagarajan M."/>
            <person name="Wortman J.R."/>
            <person name="Badger J.H."/>
            <person name="Ren Q."/>
            <person name="Amedeo P."/>
            <person name="Jones K.M."/>
            <person name="Tallon L.J."/>
            <person name="Delcher A.L."/>
            <person name="Salzberg S.L."/>
            <person name="Silva J.C."/>
            <person name="Haas B.J."/>
            <person name="Majoros W.H."/>
            <person name="Farzad M."/>
            <person name="Carlton J.M."/>
            <person name="Smith R.K. Jr."/>
            <person name="Garg J."/>
            <person name="Pearlman R.E."/>
            <person name="Karrer K.M."/>
            <person name="Sun L."/>
            <person name="Manning G."/>
            <person name="Elde N.C."/>
            <person name="Turkewitz A.P."/>
            <person name="Asai D.J."/>
            <person name="Wilkes D.E."/>
            <person name="Wang Y."/>
            <person name="Cai H."/>
            <person name="Collins K."/>
            <person name="Stewart B.A."/>
            <person name="Lee S.R."/>
            <person name="Wilamowska K."/>
            <person name="Weinberg Z."/>
            <person name="Ruzzo W.L."/>
            <person name="Wloga D."/>
            <person name="Gaertig J."/>
            <person name="Frankel J."/>
            <person name="Tsao C.-C."/>
            <person name="Gorovsky M.A."/>
            <person name="Keeling P.J."/>
            <person name="Waller R.F."/>
            <person name="Patron N.J."/>
            <person name="Cherry J.M."/>
            <person name="Stover N.A."/>
            <person name="Krieger C.J."/>
            <person name="del Toro C."/>
            <person name="Ryder H.F."/>
            <person name="Williamson S.C."/>
            <person name="Barbeau R.A."/>
            <person name="Hamilton E.P."/>
            <person name="Orias E."/>
        </authorList>
    </citation>
    <scope>NUCLEOTIDE SEQUENCE [LARGE SCALE GENOMIC DNA]</scope>
    <source>
        <strain evidence="10">SB210</strain>
    </source>
</reference>
<evidence type="ECO:0000256" key="4">
    <source>
        <dbReference type="ARBA" id="ARBA00022833"/>
    </source>
</evidence>
<dbReference type="GO" id="GO:0051252">
    <property type="term" value="P:regulation of RNA metabolic process"/>
    <property type="evidence" value="ECO:0007669"/>
    <property type="project" value="UniProtKB-ARBA"/>
</dbReference>
<feature type="transmembrane region" description="Helical" evidence="7">
    <location>
        <begin position="66"/>
        <end position="87"/>
    </location>
</feature>
<dbReference type="eggNOG" id="KOG1677">
    <property type="taxonomic scope" value="Eukaryota"/>
</dbReference>
<keyword evidence="7" id="KW-0812">Transmembrane</keyword>
<dbReference type="RefSeq" id="XP_001010054.3">
    <property type="nucleotide sequence ID" value="XM_001010054.3"/>
</dbReference>